<accession>A0A1X6N165</accession>
<evidence type="ECO:0000313" key="1">
    <source>
        <dbReference type="EMBL" id="OSX62212.1"/>
    </source>
</evidence>
<evidence type="ECO:0000313" key="2">
    <source>
        <dbReference type="Proteomes" id="UP000194127"/>
    </source>
</evidence>
<gene>
    <name evidence="1" type="ORF">POSPLADRAFT_1143225</name>
</gene>
<organism evidence="1 2">
    <name type="scientific">Postia placenta MAD-698-R-SB12</name>
    <dbReference type="NCBI Taxonomy" id="670580"/>
    <lineage>
        <taxon>Eukaryota</taxon>
        <taxon>Fungi</taxon>
        <taxon>Dikarya</taxon>
        <taxon>Basidiomycota</taxon>
        <taxon>Agaricomycotina</taxon>
        <taxon>Agaricomycetes</taxon>
        <taxon>Polyporales</taxon>
        <taxon>Adustoporiaceae</taxon>
        <taxon>Rhodonia</taxon>
    </lineage>
</organism>
<dbReference type="EMBL" id="KZ110597">
    <property type="protein sequence ID" value="OSX62212.1"/>
    <property type="molecule type" value="Genomic_DNA"/>
</dbReference>
<dbReference type="OrthoDB" id="10283941at2759"/>
<name>A0A1X6N165_9APHY</name>
<reference evidence="1 2" key="1">
    <citation type="submission" date="2017-04" db="EMBL/GenBank/DDBJ databases">
        <title>Genome Sequence of the Model Brown-Rot Fungus Postia placenta SB12.</title>
        <authorList>
            <consortium name="DOE Joint Genome Institute"/>
            <person name="Gaskell J."/>
            <person name="Kersten P."/>
            <person name="Larrondo L.F."/>
            <person name="Canessa P."/>
            <person name="Martinez D."/>
            <person name="Hibbett D."/>
            <person name="Schmoll M."/>
            <person name="Kubicek C.P."/>
            <person name="Martinez A.T."/>
            <person name="Yadav J."/>
            <person name="Master E."/>
            <person name="Magnuson J.K."/>
            <person name="James T."/>
            <person name="Yaver D."/>
            <person name="Berka R."/>
            <person name="Labutti K."/>
            <person name="Lipzen A."/>
            <person name="Aerts A."/>
            <person name="Barry K."/>
            <person name="Henrissat B."/>
            <person name="Blanchette R."/>
            <person name="Grigoriev I."/>
            <person name="Cullen D."/>
        </authorList>
    </citation>
    <scope>NUCLEOTIDE SEQUENCE [LARGE SCALE GENOMIC DNA]</scope>
    <source>
        <strain evidence="1 2">MAD-698-R-SB12</strain>
    </source>
</reference>
<protein>
    <submittedName>
        <fullName evidence="1">Uncharacterized protein</fullName>
    </submittedName>
</protein>
<dbReference type="GeneID" id="36330482"/>
<sequence length="246" mass="26338">MCRISGVAVIPAVGAWIRLDVVSTQPRETFVNIISPPRIAQRQRIRLQPPDAAASLSKGFLLRGAPSQHPCQTRLFFPKACGDKVCIFPATAPASKASTNALHKKLSTTQSKPYRTCIKAAWSVPSTSDGHMKACAIRASPMEMSDAAAGTPGTLCSDLEGPVVDTRAPPSFLTAQTDTAHTGITSWSGALLAQGTIARVEARRAHPGSPVFESCSPRRAVLVPVVHLRRHTTLYAMRGRILAWPV</sequence>
<dbReference type="Proteomes" id="UP000194127">
    <property type="component" value="Unassembled WGS sequence"/>
</dbReference>
<dbReference type="RefSeq" id="XP_024339006.1">
    <property type="nucleotide sequence ID" value="XM_024485533.1"/>
</dbReference>
<dbReference type="AlphaFoldDB" id="A0A1X6N165"/>
<proteinExistence type="predicted"/>
<keyword evidence="2" id="KW-1185">Reference proteome</keyword>